<dbReference type="AlphaFoldDB" id="A0A2I6S5Q8"/>
<proteinExistence type="predicted"/>
<name>A0A2I6S5Q8_9RHOO</name>
<gene>
    <name evidence="1" type="ORF">C0099_06250</name>
</gene>
<dbReference type="InterPro" id="IPR036249">
    <property type="entry name" value="Thioredoxin-like_sf"/>
</dbReference>
<accession>A0A2I6S5Q8</accession>
<evidence type="ECO:0000313" key="1">
    <source>
        <dbReference type="EMBL" id="AUN94578.1"/>
    </source>
</evidence>
<sequence>MQRSAKWTLFALIVVCTLPVVASYVTFYFWQPDETVNYGELLEPTPLPDARAEGLVGQQDVDLATFRDQWTLVYSGEGACGDRCARSLYAIRQAWLAQGEEMRRLGRVWLVTDEVEPTAETLAEQRDLRVARAVPEWLAAMPQAASHLYLVDPLGNAMMRFPADPDIKAVIKDLRRLLKYSGLGR</sequence>
<dbReference type="Proteomes" id="UP000242205">
    <property type="component" value="Chromosome"/>
</dbReference>
<evidence type="ECO:0008006" key="3">
    <source>
        <dbReference type="Google" id="ProtNLM"/>
    </source>
</evidence>
<reference evidence="1 2" key="1">
    <citation type="submission" date="2018-01" db="EMBL/GenBank/DDBJ databases">
        <authorList>
            <person name="Fu G.-Y."/>
        </authorList>
    </citation>
    <scope>NUCLEOTIDE SEQUENCE [LARGE SCALE GENOMIC DNA]</scope>
    <source>
        <strain evidence="1 2">SY39</strain>
    </source>
</reference>
<dbReference type="KEGG" id="atw:C0099_06250"/>
<dbReference type="SUPFAM" id="SSF52833">
    <property type="entry name" value="Thioredoxin-like"/>
    <property type="match status" value="1"/>
</dbReference>
<evidence type="ECO:0000313" key="2">
    <source>
        <dbReference type="Proteomes" id="UP000242205"/>
    </source>
</evidence>
<dbReference type="EMBL" id="CP025682">
    <property type="protein sequence ID" value="AUN94578.1"/>
    <property type="molecule type" value="Genomic_DNA"/>
</dbReference>
<organism evidence="1 2">
    <name type="scientific">Pseudazoarcus pumilus</name>
    <dbReference type="NCBI Taxonomy" id="2067960"/>
    <lineage>
        <taxon>Bacteria</taxon>
        <taxon>Pseudomonadati</taxon>
        <taxon>Pseudomonadota</taxon>
        <taxon>Betaproteobacteria</taxon>
        <taxon>Rhodocyclales</taxon>
        <taxon>Zoogloeaceae</taxon>
        <taxon>Pseudazoarcus</taxon>
    </lineage>
</organism>
<dbReference type="OrthoDB" id="9180342at2"/>
<dbReference type="RefSeq" id="WP_102246646.1">
    <property type="nucleotide sequence ID" value="NZ_CP025682.1"/>
</dbReference>
<keyword evidence="2" id="KW-1185">Reference proteome</keyword>
<protein>
    <recommendedName>
        <fullName evidence="3">Cytochrome C oxidase subunit I</fullName>
    </recommendedName>
</protein>